<evidence type="ECO:0000256" key="1">
    <source>
        <dbReference type="ARBA" id="ARBA00001911"/>
    </source>
</evidence>
<evidence type="ECO:0000256" key="6">
    <source>
        <dbReference type="ARBA" id="ARBA00022746"/>
    </source>
</evidence>
<dbReference type="PANTHER" id="PTHR43734">
    <property type="entry name" value="PHYTOENE DESATURASE"/>
    <property type="match status" value="1"/>
</dbReference>
<dbReference type="AlphaFoldDB" id="A0A8H7Q3N6"/>
<evidence type="ECO:0000313" key="13">
    <source>
        <dbReference type="EMBL" id="KAG2185532.1"/>
    </source>
</evidence>
<comment type="pathway">
    <text evidence="2 9">Carotenoid biosynthesis.</text>
</comment>
<keyword evidence="6 9" id="KW-0125">Carotenoid biosynthesis</keyword>
<dbReference type="Gene3D" id="3.50.50.60">
    <property type="entry name" value="FAD/NAD(P)-binding domain"/>
    <property type="match status" value="2"/>
</dbReference>
<evidence type="ECO:0000259" key="11">
    <source>
        <dbReference type="Pfam" id="PF00327"/>
    </source>
</evidence>
<dbReference type="SUPFAM" id="SSF55129">
    <property type="entry name" value="Ribosomal protein L30p/L7e"/>
    <property type="match status" value="1"/>
</dbReference>
<dbReference type="InterPro" id="IPR014105">
    <property type="entry name" value="Carotenoid/retinoid_OxRdtase"/>
</dbReference>
<feature type="domain" description="Amine oxidase" evidence="12">
    <location>
        <begin position="16"/>
        <end position="496"/>
    </location>
</feature>
<evidence type="ECO:0000256" key="8">
    <source>
        <dbReference type="ARBA" id="ARBA00034551"/>
    </source>
</evidence>
<keyword evidence="10" id="KW-1133">Transmembrane helix</keyword>
<sequence length="645" mass="73001">MASQKHIVIIGAGVGGTATAARLAKQGFRVTVVEKNDFSGGRCSLIHHEGHRFDQGPSLYLMPKIFKEAFADLDEKIEDHIDLLKCENNYKVHFYDGDSIHLTSDLVRMKNEIERYEGEGEKPFLNYLKFLSESHIHYERSLVMALKRNFEAWYEMFQPKYAPEVFHLHLFHKVYSRAAKYFKSKKMRMAFTFQSMYMGMSPFDAPATYNLLQYTEFAEGIWYPRGGFNKVVQSLEHIASQKYGASFMYNAPVTKINVDEQSKITTGVTLENGEIIQADAVVCNADLIYAYNNLLPPCSWSKRVGEAKLTSSSISLYWSMDRIIPQLDVHNIFLANAYQESFDEIFKQHSLPSEPSFYVNVPSRIDPSAAPEGKDSVIVLVPIGHIVPGKAKDYDQMVSKARQMVLDVLKARLGCDISQYIVHEDFNNPVKWQQKFNLWRGSILGLSHDIFQVLWFRPSTKDSTGRFDNLFFVGASTHPGTGVPIVLCGSKLTADQVTKHFGYKTIKSAKSKPIYLEEFDTSKVWYYAAFLFFLLCSLFYGFPQENGTAASFINASQFFKISLKRSTIGLAPEFKAAAQTLGLHRSHQTVYRPANSTNAGLILKLKELVKVENVASIPTKEEIKAAARAPRGYQIASKQGAFLKF</sequence>
<dbReference type="InterPro" id="IPR036188">
    <property type="entry name" value="FAD/NAD-bd_sf"/>
</dbReference>
<protein>
    <recommendedName>
        <fullName evidence="5">Phytoene desaturase</fullName>
    </recommendedName>
    <alternativeName>
        <fullName evidence="8">Phytoene desaturase (3,4-didehydrolycopene-forming)</fullName>
    </alternativeName>
</protein>
<organism evidence="13 14">
    <name type="scientific">Umbelopsis vinacea</name>
    <dbReference type="NCBI Taxonomy" id="44442"/>
    <lineage>
        <taxon>Eukaryota</taxon>
        <taxon>Fungi</taxon>
        <taxon>Fungi incertae sedis</taxon>
        <taxon>Mucoromycota</taxon>
        <taxon>Mucoromycotina</taxon>
        <taxon>Umbelopsidomycetes</taxon>
        <taxon>Umbelopsidales</taxon>
        <taxon>Umbelopsidaceae</taxon>
        <taxon>Umbelopsis</taxon>
    </lineage>
</organism>
<keyword evidence="10" id="KW-0472">Membrane</keyword>
<evidence type="ECO:0000256" key="7">
    <source>
        <dbReference type="ARBA" id="ARBA00023002"/>
    </source>
</evidence>
<dbReference type="GO" id="GO:0016166">
    <property type="term" value="F:phytoene dehydrogenase activity"/>
    <property type="evidence" value="ECO:0007669"/>
    <property type="project" value="UniProtKB-ARBA"/>
</dbReference>
<reference evidence="13" key="1">
    <citation type="submission" date="2020-12" db="EMBL/GenBank/DDBJ databases">
        <title>Metabolic potential, ecology and presence of endohyphal bacteria is reflected in genomic diversity of Mucoromycotina.</title>
        <authorList>
            <person name="Muszewska A."/>
            <person name="Okrasinska A."/>
            <person name="Steczkiewicz K."/>
            <person name="Drgas O."/>
            <person name="Orlowska M."/>
            <person name="Perlinska-Lenart U."/>
            <person name="Aleksandrzak-Piekarczyk T."/>
            <person name="Szatraj K."/>
            <person name="Zielenkiewicz U."/>
            <person name="Pilsyk S."/>
            <person name="Malc E."/>
            <person name="Mieczkowski P."/>
            <person name="Kruszewska J.S."/>
            <person name="Biernat P."/>
            <person name="Pawlowska J."/>
        </authorList>
    </citation>
    <scope>NUCLEOTIDE SEQUENCE</scope>
    <source>
        <strain evidence="13">WA0000051536</strain>
    </source>
</reference>
<name>A0A8H7Q3N6_9FUNG</name>
<evidence type="ECO:0000256" key="10">
    <source>
        <dbReference type="SAM" id="Phobius"/>
    </source>
</evidence>
<evidence type="ECO:0000256" key="5">
    <source>
        <dbReference type="ARBA" id="ARBA00013293"/>
    </source>
</evidence>
<dbReference type="InterPro" id="IPR008150">
    <property type="entry name" value="Phytoene_DH_bac_CS"/>
</dbReference>
<comment type="caution">
    <text evidence="13">The sequence shown here is derived from an EMBL/GenBank/DDBJ whole genome shotgun (WGS) entry which is preliminary data.</text>
</comment>
<evidence type="ECO:0000259" key="12">
    <source>
        <dbReference type="Pfam" id="PF01593"/>
    </source>
</evidence>
<dbReference type="FunFam" id="3.50.50.60:FF:000171">
    <property type="entry name" value="zeta-carotene-forming phytoene desaturase"/>
    <property type="match status" value="1"/>
</dbReference>
<comment type="cofactor">
    <cofactor evidence="1">
        <name>NAD(+)</name>
        <dbReference type="ChEBI" id="CHEBI:57540"/>
    </cofactor>
</comment>
<dbReference type="GO" id="GO:0016117">
    <property type="term" value="P:carotenoid biosynthetic process"/>
    <property type="evidence" value="ECO:0007669"/>
    <property type="project" value="UniProtKB-KW"/>
</dbReference>
<dbReference type="Pfam" id="PF00327">
    <property type="entry name" value="Ribosomal_L30"/>
    <property type="match status" value="1"/>
</dbReference>
<evidence type="ECO:0000313" key="14">
    <source>
        <dbReference type="Proteomes" id="UP000612746"/>
    </source>
</evidence>
<comment type="similarity">
    <text evidence="3 9">Belongs to the carotenoid/retinoid oxidoreductase family.</text>
</comment>
<proteinExistence type="inferred from homology"/>
<gene>
    <name evidence="13" type="ORF">INT44_002325</name>
</gene>
<keyword evidence="10" id="KW-0812">Transmembrane</keyword>
<dbReference type="Pfam" id="PF01593">
    <property type="entry name" value="Amino_oxidase"/>
    <property type="match status" value="1"/>
</dbReference>
<dbReference type="PANTHER" id="PTHR43734:SF1">
    <property type="entry name" value="PHYTOENE DESATURASE"/>
    <property type="match status" value="1"/>
</dbReference>
<dbReference type="OrthoDB" id="7777654at2759"/>
<evidence type="ECO:0000256" key="9">
    <source>
        <dbReference type="RuleBase" id="RU362075"/>
    </source>
</evidence>
<dbReference type="Gene3D" id="3.30.1390.20">
    <property type="entry name" value="Ribosomal protein L30, ferredoxin-like fold domain"/>
    <property type="match status" value="1"/>
</dbReference>
<dbReference type="InterPro" id="IPR002937">
    <property type="entry name" value="Amino_oxidase"/>
</dbReference>
<dbReference type="SUPFAM" id="SSF51905">
    <property type="entry name" value="FAD/NAD(P)-binding domain"/>
    <property type="match status" value="1"/>
</dbReference>
<evidence type="ECO:0000256" key="3">
    <source>
        <dbReference type="ARBA" id="ARBA00006046"/>
    </source>
</evidence>
<keyword evidence="14" id="KW-1185">Reference proteome</keyword>
<dbReference type="NCBIfam" id="TIGR02734">
    <property type="entry name" value="crtI_fam"/>
    <property type="match status" value="1"/>
</dbReference>
<dbReference type="InterPro" id="IPR016082">
    <property type="entry name" value="Ribosomal_uL30_ferredoxin-like"/>
</dbReference>
<feature type="transmembrane region" description="Helical" evidence="10">
    <location>
        <begin position="524"/>
        <end position="542"/>
    </location>
</feature>
<keyword evidence="7 9" id="KW-0560">Oxidoreductase</keyword>
<evidence type="ECO:0000256" key="2">
    <source>
        <dbReference type="ARBA" id="ARBA00004829"/>
    </source>
</evidence>
<dbReference type="InterPro" id="IPR036919">
    <property type="entry name" value="Ribo_uL30_ferredoxin-like_sf"/>
</dbReference>
<feature type="domain" description="Large ribosomal subunit protein uL30-like ferredoxin-like fold" evidence="11">
    <location>
        <begin position="559"/>
        <end position="609"/>
    </location>
</feature>
<dbReference type="PROSITE" id="PS00982">
    <property type="entry name" value="PHYTOENE_DH"/>
    <property type="match status" value="1"/>
</dbReference>
<evidence type="ECO:0000256" key="4">
    <source>
        <dbReference type="ARBA" id="ARBA00007594"/>
    </source>
</evidence>
<comment type="similarity">
    <text evidence="4">Belongs to the universal ribosomal protein uL30 family.</text>
</comment>
<accession>A0A8H7Q3N6</accession>
<dbReference type="Proteomes" id="UP000612746">
    <property type="component" value="Unassembled WGS sequence"/>
</dbReference>
<dbReference type="EMBL" id="JAEPRA010000005">
    <property type="protein sequence ID" value="KAG2185532.1"/>
    <property type="molecule type" value="Genomic_DNA"/>
</dbReference>